<dbReference type="InterPro" id="IPR027417">
    <property type="entry name" value="P-loop_NTPase"/>
</dbReference>
<feature type="region of interest" description="Disordered" evidence="2">
    <location>
        <begin position="3476"/>
        <end position="3497"/>
    </location>
</feature>
<dbReference type="SUPFAM" id="SSF52540">
    <property type="entry name" value="P-loop containing nucleoside triphosphate hydrolases"/>
    <property type="match status" value="1"/>
</dbReference>
<feature type="compositionally biased region" description="Basic residues" evidence="2">
    <location>
        <begin position="8"/>
        <end position="17"/>
    </location>
</feature>
<evidence type="ECO:0000313" key="3">
    <source>
        <dbReference type="EMBL" id="KAF4037157.1"/>
    </source>
</evidence>
<keyword evidence="1" id="KW-0175">Coiled coil</keyword>
<feature type="region of interest" description="Disordered" evidence="2">
    <location>
        <begin position="3895"/>
        <end position="3930"/>
    </location>
</feature>
<protein>
    <recommendedName>
        <fullName evidence="5">Dynein heavy chain</fullName>
    </recommendedName>
</protein>
<dbReference type="Proteomes" id="UP000602510">
    <property type="component" value="Unassembled WGS sequence"/>
</dbReference>
<comment type="caution">
    <text evidence="3">The sequence shown here is derived from an EMBL/GenBank/DDBJ whole genome shotgun (WGS) entry which is preliminary data.</text>
</comment>
<dbReference type="GO" id="GO:0045505">
    <property type="term" value="F:dynein intermediate chain binding"/>
    <property type="evidence" value="ECO:0007669"/>
    <property type="project" value="InterPro"/>
</dbReference>
<name>A0A833SNF4_PHYIN</name>
<gene>
    <name evidence="3" type="ORF">GN244_ATG10764</name>
</gene>
<organism evidence="3 4">
    <name type="scientific">Phytophthora infestans</name>
    <name type="common">Potato late blight agent</name>
    <name type="synonym">Botrytis infestans</name>
    <dbReference type="NCBI Taxonomy" id="4787"/>
    <lineage>
        <taxon>Eukaryota</taxon>
        <taxon>Sar</taxon>
        <taxon>Stramenopiles</taxon>
        <taxon>Oomycota</taxon>
        <taxon>Peronosporomycetes</taxon>
        <taxon>Peronosporales</taxon>
        <taxon>Peronosporaceae</taxon>
        <taxon>Phytophthora</taxon>
    </lineage>
</organism>
<feature type="region of interest" description="Disordered" evidence="2">
    <location>
        <begin position="67"/>
        <end position="105"/>
    </location>
</feature>
<keyword evidence="4" id="KW-1185">Reference proteome</keyword>
<dbReference type="PANTHER" id="PTHR10676:SF359">
    <property type="entry name" value="DYNEIN HEAVY CHAIN DOMAIN-CONTAINING PROTEIN 1"/>
    <property type="match status" value="1"/>
</dbReference>
<dbReference type="GO" id="GO:0030286">
    <property type="term" value="C:dynein complex"/>
    <property type="evidence" value="ECO:0007669"/>
    <property type="project" value="InterPro"/>
</dbReference>
<feature type="compositionally biased region" description="Polar residues" evidence="2">
    <location>
        <begin position="3913"/>
        <end position="3922"/>
    </location>
</feature>
<evidence type="ECO:0000256" key="1">
    <source>
        <dbReference type="SAM" id="Coils"/>
    </source>
</evidence>
<dbReference type="GO" id="GO:0060294">
    <property type="term" value="P:cilium movement involved in cell motility"/>
    <property type="evidence" value="ECO:0007669"/>
    <property type="project" value="TreeGrafter"/>
</dbReference>
<accession>A0A833SNF4</accession>
<dbReference type="GO" id="GO:0008569">
    <property type="term" value="F:minus-end-directed microtubule motor activity"/>
    <property type="evidence" value="ECO:0007669"/>
    <property type="project" value="TreeGrafter"/>
</dbReference>
<dbReference type="EMBL" id="WSZM01000249">
    <property type="protein sequence ID" value="KAF4037157.1"/>
    <property type="molecule type" value="Genomic_DNA"/>
</dbReference>
<evidence type="ECO:0000313" key="4">
    <source>
        <dbReference type="Proteomes" id="UP000602510"/>
    </source>
</evidence>
<feature type="compositionally biased region" description="Low complexity" evidence="2">
    <location>
        <begin position="94"/>
        <end position="105"/>
    </location>
</feature>
<reference evidence="3" key="1">
    <citation type="submission" date="2020-04" db="EMBL/GenBank/DDBJ databases">
        <title>Hybrid Assembly of Korean Phytophthora infestans isolates.</title>
        <authorList>
            <person name="Prokchorchik M."/>
            <person name="Lee Y."/>
            <person name="Seo J."/>
            <person name="Cho J.-H."/>
            <person name="Park Y.-E."/>
            <person name="Jang D.-C."/>
            <person name="Im J.-S."/>
            <person name="Choi J.-G."/>
            <person name="Park H.-J."/>
            <person name="Lee G.-B."/>
            <person name="Lee Y.-G."/>
            <person name="Hong S.-Y."/>
            <person name="Cho K."/>
            <person name="Sohn K.H."/>
        </authorList>
    </citation>
    <scope>NUCLEOTIDE SEQUENCE</scope>
    <source>
        <strain evidence="3">KR_1_A1</strain>
    </source>
</reference>
<sequence length="4694" mass="524207">METSGARPHQRQRNASRRSREDAAKAFSKLTTVETAPLVNRLHLNWQSVPATKQARLYSPSTAQLPLASNNRSSGLSSTSASSNKPILSPIEPSKSSASSAQQHSQTRSAAVAAFEQKYAAEDPLMRYVLHVIRSGSPARRSEIPRGKRNQRRVRPEEDVLYLVHCGAPPCGFRNVYWLTFADEGTVLCSDSASSLEYFTLGSHGLTRFKGGQGVEFSELANWVDEKHAFDSMTNIKGLKRIQQMIFFFSWKRQAVQRRLRRVRERLASSLFISHPIARHLLLNVRDACTEIEDEAEREYVEADTSYTLERLAHIHEQRVRDATAAITKRIQSLCVMINDATRDISRCKEEQGCSYAIRDHEEFSKTLRLSSLRERMFTFLRLVDCHVAEAIYQHMTLVVQDLRARICGQQGAAQSVGDVERSGNLCHSDLCENARRSTSLAPAFSCVTYTIQAQTSDRTVVAVPGLFVSLEDDVSFEGEVHSATIHFVPSKVEVLELIHAILMKYCVALDGLPRVLTDKLFERVLTPFVPSTRRGFAESLLKPSHLVLETYEPELRQMRAALELHFRRLGILQQEHLRCIRAIKVAERESPVVATRRNSMAECAEADEEDTRLPELPDLSSSAAAYELAQKTWSRFVRYASSAASMLQVGFLLLDERSFVDRLRSHVSKRVAEMDDALPLIYQQFLTSLLEDVDGRIDKITKIPTNLEEANAWLTQVTSMMPSRPFRQRLDTKIANLARLRILIKERGLVSLEIEAQDAIRKLELTWESVIETLLVCLARVEERGSEHRRSVHDVISKVDEYISGQLQLIIGKFEEIPSGCEEQDGDGAPSSLAVHSDKDDLLQQLEDLVAMDIERKSVVQQFEEYDREHRASMDMPPLQQPVWTSSISSTSSKNLSAVSMTDKLPSELLLLYIITSLELRQWFESWKKMQDKWLGSPLTGVHPGTMINRIKLFRRRLAYASSRLSRLSSVLVQSLVLEQHEDKDCKESASFAKKDFELMRVFDSSIEEMSNCNRIFQAISGGAFSEARWAAMNQLLNVNTASNGGGHLTLRLMKEKCDAGQVETFLVVCDECIVEAKLHVKLEQARQRLARIEVRVEETNYSVACEGIAEALAQLDEIAVDVNLCLFGQNPELQLCLELRADLERKVSVCEHILSYQKHWRLRCEATKLHEMDEFFSKRFSGGDFALPRGQKSHRKTGLKQEQTVWQAFLDASHAWSDRLRRLFFVSPPQVKVEPAEQNQRSLLGRKSAVAPAPMTINRRRNTAAKSMNCTLDDVIKSFEGFDFEANFAVCERGIELVHNYLASIREKAPRMYCLDESSMLRLLLRDSDVKQLHQSLAICFPQVHRFALSRAANRVGSTVEVFGKPGTSVRASKTAGTIVIMGLEGLQDPAGSTEKSGHFRLPVAKIGRVKFWFTRLEEEMSSMVLTDLKRAFEWATQDFASAELGDYDSLLPQSIVTAFGLRFTFDMNQALRSNQYETKFRQLIKVQVGLRGRLEGLVTMRRAEKTSSSVRLENMLLLGKMQAEIVDRVVVLLGQGRQEDALFFWSMQLQTRVYVETMTTANATVQLNPGKLSKGERNELLPSSPDFLKIPSANHSGQPMSFSVCCQVAHLQMPLGQEFVGWRRLAVLSPFTQRCSYALFSALRMHHTALVVPYNVDRAGTAPTSLLWGIAQLLLRPCTEFACDPSAGGAATIHHIGNLMSFTSKLNGFLIVRHLVQLSTALVGVVHEKILQHFHHAAPAGNINPHYPQEKAVTNLLVLPRHPGGILYGASSIFVPLESTEELQRSGLIRSVRTAFRAVAVSRPAIKYTVECMLIADGFTSEQTRELNVVEAVEAIDAGEAGPIGVSNVESLISRVIREARRLRDQYRVVWDLNLATGGGKARNSTHQESTESSEASKMEIREGQFIFRQAFLSAIEALVSKEQDGGECTPLAPANALLVRVFALSMGGRLVTKGKGDEEAVAAAVTIYLESAYALPADCGQFELVMELWRALQTFPAAFVYGSPGSGKTTCITALHRALLALEMSEQNQENEDVAVIHSQANPSLSQLVILNPQLLTLEQFYENIAMACGAAESVKWKQSSSSLKWVLVDGEIDGGMLDRLLESDNRACSSASSLPSSSVLYRGQSSNVISGDYSDSSDSPRLLFEVVSVADLSPSALQKCWALHVPSHCITVASIIRGWRSRWENQPIFSPDSPGFEAMTVVFKTVDVLLSRICVPFANEEATADRTDADMAKTAGLKLGNLSLNHITQTALAMVSLCFLQNKSLLQELPYFRLVELVAFALLWGFAGHLPGPSQIKLESYVRAKSKEHSETRHLAELQRSLLDANYFEDVWAELQPRFAAPLSVQPATGGKNVAKPEAKMESAFDSSNGHALVLVPRATSLVRVCTLLLHSSHSFLLIGPAASGKTSLLRWLMHRNTEVEAARMKMETSLDERHVHGILDWTRVPGAWFSPLNQHDTGAESRAKMREESELFATRSRHSFVFLDDLDASERLADKAQVEFARTMLDHRVGYSTKRGGFHSVEKRIGAGMRLSDMDQGTSPTLTRFMRHFAVLRVPTYTQKELLSVFRIKFGRHFNAEVSEGITDRQLSAKGNMGGGGQQLALEEVVLRASVDFAVEMAAFQQLGSTEHPCLALFNLHHVNMLLERTLTFATNLSASYPLSEGTTLVQLGKAHQSWLSELKNIFLSNCPVQPSAESSVAKMTSKAESSDEIQKKILAQVRHLSEKYFSVAFRGNNEHSFPISVETLHFLVRLAESHLQAPLLQPRLVQLRELLNEQMTASNGVSRRSSDQARASVNGFTSLSSPTELVSNVLLAIAATSTSSEAGSGLHDRRSRPYSSGQVTSFQMKLLLSCSWCLTQATHLIHALSQQQIVVSSSPRHGRLLLDRLLRFACDLHGYKVHVVDLLSTSEEDPEGRYSQVIRSVLGAAGVCQERVALWIRERQITPHTRCLLDAIQEFCLGKLPSVALLPGGEELRDELVLGCIQSRKQLEIVTEAELMAEFQQRLRQNFRLCILEEREDERGVSNLLHWMKSRPSCHWRRLEFTELELQRLLPEMAKGSLLSPALCGVDWDVQRVVKYTNLCQNVHLGMMRAYPEAADPSSQLDYFLSFMTNATVTYKTKLQSRQTNILRLTTALETLAFARNEVVPSLERRKQELMLQSTQTDKELERISTQHEVELMRSNKGDSLAVDEPVGREMEETQWILRSQLEELLMLKVETSLRLEQVSRLLADWQHVSERVKHLSTKWTRELDQEQRKTEYEIMAVALYVSALRVYPHMTSVCESTPVTCVNLLSSLLFESDDSSPDIEERLVDASIDDSEDEHIAVIRLIWTSRFSFLRNQEIYRTIRLADELCDRVPVIVDPSGVLQRFLVHFFSGHTLFSTFPGCGDPGEVESEHPSESKRSMVISCDDQKLKEYLQEAQRLGIPVLLVNFRSSDSVLLDQLQPFLDQTRLSHALPRRPMLRELTMEYYEDQRRQRQRRTSNTASSVESMPAVAQTAATGAAKMARRVVRATGSKPQMTIDPASITAAVAANTTPGDLAKTLDRRDARRKSQAISGSPSNGRNFQIYAVTDTPVPLEVRHSLAAHFAHFPVLLSDSDLETLFELPRVGKAQQNLLQELRDDQVGLADCWMKQIMSRAQLDQIFSTLKPAVYHNDSPFAARTANQVTIQLQERYSELAVQLAKDYQAELTWTSREQSLEAKVAELERATQVFAPMALQLVAVGRCMAAVSSSLTIGARTTPFYLQNVRYLENAATQQLAVQGDDSTQLSVHGRAALLARVSSGFVSDSHRQIFCFLELVQRQVQTRTLAPSKENQRKGALIWILTSHVRRSRFKHSASLDASDEDRQRLGIFPRRNSVNCPGDSGASVAERLRRRVKLCAYLFNGWKASRGSKNARGKPVKASRSPLDGSTVSTQTDGVGKHDNDSGCIERREIVIEQLQQKLDTLLAKSEALWYEWKTTRLRLQLDVEQLISDLGCQPVLGSSAVYRGNRLFPSAITLVTLDELSARFKVDAASPADDENTAKQLGLVRLLLAKAFFPSSFAQTLAFYFQLHSSHANTSESNDASAVESWTAWPSPASLVVDVAPPRGKYSRIHLPRALIMYMPQERGNVEQKFSAWNIATFVDTSADSVAFRDELIVLITTKHKFVLELLNARHAESALCLVSKLINEHALLSVPEWYILASFSVATMIQNGKFAVMDRIAVFSSSELSQLDFVDRGRGRTTEQTIKERMVEESGASESVASALTLSVLTRHRQGEHRVMSSAVRDLEDVVLHLSTIEEVTVDTTEQEQMTNTLLRLVKPDVAGSCVTRRSDATKTALLSSSLLSDLLSVGSSSLAMLTQDATEEWLPRHAVTDGVASCDQLWTHFCRVRDMFLDLQTASALPIGPSTDVNGAAVFFPWESFDRELENQFSAFEAIHKHLILLRTAAESAVFSRQQQISSLARGYVPFDWIETFFAGTAWPPFASGVVSIAQLLLLIACRVGVLVRCIRGDRAWALNLAVVSDAHGFLHSLRSYTAVRSGLLESALTLVLELDSSDMSGGNVKTKKVMAIAKQFGAILRDKTREGDWHGAVLRRSDGGAESWGIRVEGLVLMTATTMYPLPVCRVMCQPCVAATSTEVNAPLMLLTSLSPYQPEPCYSQQRGNADNGVRLVLGQSINSVVEMRDNAETMQYALGVPVFPDDDSNDTT</sequence>
<proteinExistence type="predicted"/>
<evidence type="ECO:0000256" key="2">
    <source>
        <dbReference type="SAM" id="MobiDB-lite"/>
    </source>
</evidence>
<dbReference type="PANTHER" id="PTHR10676">
    <property type="entry name" value="DYNEIN HEAVY CHAIN FAMILY PROTEIN"/>
    <property type="match status" value="1"/>
</dbReference>
<feature type="compositionally biased region" description="Low complexity" evidence="2">
    <location>
        <begin position="69"/>
        <end position="84"/>
    </location>
</feature>
<dbReference type="GO" id="GO:0051959">
    <property type="term" value="F:dynein light intermediate chain binding"/>
    <property type="evidence" value="ECO:0007669"/>
    <property type="project" value="InterPro"/>
</dbReference>
<feature type="region of interest" description="Disordered" evidence="2">
    <location>
        <begin position="1"/>
        <end position="25"/>
    </location>
</feature>
<evidence type="ECO:0008006" key="5">
    <source>
        <dbReference type="Google" id="ProtNLM"/>
    </source>
</evidence>
<dbReference type="InterPro" id="IPR026983">
    <property type="entry name" value="DHC"/>
</dbReference>
<feature type="coiled-coil region" evidence="1">
    <location>
        <begin position="1077"/>
        <end position="1104"/>
    </location>
</feature>
<dbReference type="GO" id="GO:0097729">
    <property type="term" value="C:9+2 motile cilium"/>
    <property type="evidence" value="ECO:0007669"/>
    <property type="project" value="TreeGrafter"/>
</dbReference>
<dbReference type="Gene3D" id="3.40.50.300">
    <property type="entry name" value="P-loop containing nucleotide triphosphate hydrolases"/>
    <property type="match status" value="2"/>
</dbReference>